<keyword evidence="3" id="KW-0520">NAD</keyword>
<dbReference type="Pfam" id="PF03446">
    <property type="entry name" value="NAD_binding_2"/>
    <property type="match status" value="1"/>
</dbReference>
<accession>A0A934NE81</accession>
<dbReference type="PANTHER" id="PTHR43580">
    <property type="entry name" value="OXIDOREDUCTASE GLYR1-RELATED"/>
    <property type="match status" value="1"/>
</dbReference>
<keyword evidence="2" id="KW-0560">Oxidoreductase</keyword>
<dbReference type="PIRSF" id="PIRSF000103">
    <property type="entry name" value="HIBADH"/>
    <property type="match status" value="1"/>
</dbReference>
<evidence type="ECO:0000256" key="4">
    <source>
        <dbReference type="PIRSR" id="PIRSR000103-1"/>
    </source>
</evidence>
<dbReference type="InterPro" id="IPR006115">
    <property type="entry name" value="6PGDH_NADP-bd"/>
</dbReference>
<dbReference type="Pfam" id="PF14833">
    <property type="entry name" value="NAD_binding_11"/>
    <property type="match status" value="1"/>
</dbReference>
<dbReference type="GO" id="GO:0050661">
    <property type="term" value="F:NADP binding"/>
    <property type="evidence" value="ECO:0007669"/>
    <property type="project" value="InterPro"/>
</dbReference>
<evidence type="ECO:0000313" key="7">
    <source>
        <dbReference type="EMBL" id="MBJ7599227.1"/>
    </source>
</evidence>
<dbReference type="GO" id="GO:0016491">
    <property type="term" value="F:oxidoreductase activity"/>
    <property type="evidence" value="ECO:0007669"/>
    <property type="project" value="UniProtKB-KW"/>
</dbReference>
<dbReference type="SUPFAM" id="SSF48179">
    <property type="entry name" value="6-phosphogluconate dehydrogenase C-terminal domain-like"/>
    <property type="match status" value="1"/>
</dbReference>
<dbReference type="Proteomes" id="UP000612893">
    <property type="component" value="Unassembled WGS sequence"/>
</dbReference>
<dbReference type="InterPro" id="IPR029154">
    <property type="entry name" value="HIBADH-like_NADP-bd"/>
</dbReference>
<gene>
    <name evidence="7" type="ORF">JF922_14280</name>
</gene>
<dbReference type="InterPro" id="IPR051265">
    <property type="entry name" value="HIBADH-related_NP60_sf"/>
</dbReference>
<sequence length="274" mass="28748">MRVALLGTGRMGAAIAKRLSAAGHELVLWNRTAERAREVGVGRVAASVEEAVTDAEVVLSILYDAGAVLDVLGRVRPQGQLFVQMSTAGPDTEEKLAEHLEASGSRLLTAPILGSVPAIEQGSALILVGGDSDAFESARPVLEAFGQAEFVGTRRAAAALKLLNNAMLGAVSLAAAELLAAGEREGLDAKTLFRLLTRTVPYLQARSRSYLDRDHTSTLFEVGAIVKDLDLALDAAHAAGAAMPVSGQARELYGLVAGEHGHDEMTAVIELFSR</sequence>
<dbReference type="InterPro" id="IPR013328">
    <property type="entry name" value="6PGD_dom2"/>
</dbReference>
<reference evidence="7" key="1">
    <citation type="submission" date="2020-10" db="EMBL/GenBank/DDBJ databases">
        <title>Ca. Dormibacterota MAGs.</title>
        <authorList>
            <person name="Montgomery K."/>
        </authorList>
    </citation>
    <scope>NUCLEOTIDE SEQUENCE [LARGE SCALE GENOMIC DNA]</scope>
    <source>
        <strain evidence="7">SC8812_S17_10</strain>
    </source>
</reference>
<evidence type="ECO:0000256" key="1">
    <source>
        <dbReference type="ARBA" id="ARBA00009080"/>
    </source>
</evidence>
<evidence type="ECO:0000256" key="2">
    <source>
        <dbReference type="ARBA" id="ARBA00023002"/>
    </source>
</evidence>
<dbReference type="AlphaFoldDB" id="A0A934NE81"/>
<keyword evidence="8" id="KW-1185">Reference proteome</keyword>
<feature type="domain" description="6-phosphogluconate dehydrogenase NADP-binding" evidence="5">
    <location>
        <begin position="3"/>
        <end position="148"/>
    </location>
</feature>
<feature type="active site" evidence="4">
    <location>
        <position position="161"/>
    </location>
</feature>
<protein>
    <submittedName>
        <fullName evidence="7">NAD(P)-dependent oxidoreductase</fullName>
    </submittedName>
</protein>
<evidence type="ECO:0000313" key="8">
    <source>
        <dbReference type="Proteomes" id="UP000612893"/>
    </source>
</evidence>
<comment type="caution">
    <text evidence="7">The sequence shown here is derived from an EMBL/GenBank/DDBJ whole genome shotgun (WGS) entry which is preliminary data.</text>
</comment>
<dbReference type="PANTHER" id="PTHR43580:SF2">
    <property type="entry name" value="CYTOKINE-LIKE NUCLEAR FACTOR N-PAC"/>
    <property type="match status" value="1"/>
</dbReference>
<evidence type="ECO:0000256" key="3">
    <source>
        <dbReference type="ARBA" id="ARBA00023027"/>
    </source>
</evidence>
<evidence type="ECO:0000259" key="6">
    <source>
        <dbReference type="Pfam" id="PF14833"/>
    </source>
</evidence>
<dbReference type="InterPro" id="IPR008927">
    <property type="entry name" value="6-PGluconate_DH-like_C_sf"/>
</dbReference>
<comment type="similarity">
    <text evidence="1">Belongs to the HIBADH-related family.</text>
</comment>
<dbReference type="Gene3D" id="1.10.1040.10">
    <property type="entry name" value="N-(1-d-carboxylethyl)-l-norvaline Dehydrogenase, domain 2"/>
    <property type="match status" value="1"/>
</dbReference>
<proteinExistence type="inferred from homology"/>
<evidence type="ECO:0000259" key="5">
    <source>
        <dbReference type="Pfam" id="PF03446"/>
    </source>
</evidence>
<feature type="domain" description="3-hydroxyisobutyrate dehydrogenase-like NAD-binding" evidence="6">
    <location>
        <begin position="156"/>
        <end position="271"/>
    </location>
</feature>
<dbReference type="EMBL" id="JAEKNR010000145">
    <property type="protein sequence ID" value="MBJ7599227.1"/>
    <property type="molecule type" value="Genomic_DNA"/>
</dbReference>
<dbReference type="Gene3D" id="3.40.50.720">
    <property type="entry name" value="NAD(P)-binding Rossmann-like Domain"/>
    <property type="match status" value="1"/>
</dbReference>
<dbReference type="InterPro" id="IPR036291">
    <property type="entry name" value="NAD(P)-bd_dom_sf"/>
</dbReference>
<organism evidence="7 8">
    <name type="scientific">Candidatus Nephthysia bennettiae</name>
    <dbReference type="NCBI Taxonomy" id="3127016"/>
    <lineage>
        <taxon>Bacteria</taxon>
        <taxon>Bacillati</taxon>
        <taxon>Candidatus Dormiibacterota</taxon>
        <taxon>Candidatus Dormibacteria</taxon>
        <taxon>Candidatus Dormibacterales</taxon>
        <taxon>Candidatus Dormibacteraceae</taxon>
        <taxon>Candidatus Nephthysia</taxon>
    </lineage>
</organism>
<dbReference type="InterPro" id="IPR015815">
    <property type="entry name" value="HIBADH-related"/>
</dbReference>
<dbReference type="GO" id="GO:0051287">
    <property type="term" value="F:NAD binding"/>
    <property type="evidence" value="ECO:0007669"/>
    <property type="project" value="InterPro"/>
</dbReference>
<dbReference type="SUPFAM" id="SSF51735">
    <property type="entry name" value="NAD(P)-binding Rossmann-fold domains"/>
    <property type="match status" value="1"/>
</dbReference>
<name>A0A934NE81_9BACT</name>